<feature type="compositionally biased region" description="Low complexity" evidence="3">
    <location>
        <begin position="349"/>
        <end position="363"/>
    </location>
</feature>
<evidence type="ECO:0000313" key="5">
    <source>
        <dbReference type="EMBL" id="KAK7547608.1"/>
    </source>
</evidence>
<feature type="region of interest" description="Disordered" evidence="3">
    <location>
        <begin position="1"/>
        <end position="480"/>
    </location>
</feature>
<comment type="subcellular location">
    <subcellularLocation>
        <location evidence="1">Nucleus</location>
    </subcellularLocation>
</comment>
<feature type="compositionally biased region" description="Acidic residues" evidence="3">
    <location>
        <begin position="774"/>
        <end position="802"/>
    </location>
</feature>
<dbReference type="Proteomes" id="UP001365128">
    <property type="component" value="Unassembled WGS sequence"/>
</dbReference>
<feature type="compositionally biased region" description="Low complexity" evidence="3">
    <location>
        <begin position="693"/>
        <end position="702"/>
    </location>
</feature>
<keyword evidence="6" id="KW-1185">Reference proteome</keyword>
<feature type="compositionally biased region" description="Polar residues" evidence="3">
    <location>
        <begin position="328"/>
        <end position="340"/>
    </location>
</feature>
<feature type="compositionally biased region" description="Polar residues" evidence="3">
    <location>
        <begin position="740"/>
        <end position="753"/>
    </location>
</feature>
<feature type="compositionally biased region" description="Low complexity" evidence="3">
    <location>
        <begin position="905"/>
        <end position="924"/>
    </location>
</feature>
<feature type="domain" description="EVE" evidence="4">
    <location>
        <begin position="485"/>
        <end position="645"/>
    </location>
</feature>
<dbReference type="PRINTS" id="PR00929">
    <property type="entry name" value="ATHOOK"/>
</dbReference>
<feature type="compositionally biased region" description="Basic and acidic residues" evidence="3">
    <location>
        <begin position="311"/>
        <end position="324"/>
    </location>
</feature>
<sequence>MPPKKRKAAATAHPAAATTTSRSRRGAPQDEKPAASTARSRRDTVTVVEPAVELATTKKPGRPAQAASTAAKPATAPAPAGRRGRPPKNGKGADEAKDTAQLETRDNPKPEQETGRARGRGRPAKKDAAEPAPKKGRPGRKAALATKAETEAVNDKPKEAPKKRNRRSTLIPEPVEETPKEAAAVPKARGRGRRAANDAQSNQNTAGETELPKRRGRPPVKVKSAKEEPAPAASAAEAPIEPSPKRRGRGAAKTVEPEPGIEQPRRRGRAPAKAADEGPVAVAPKKRGRPAATKPETTVAEKPSTKKRGRPAQEKPDEASERPRKSVRTASMSENKTSRAAAQPRSKRTAATAQPKTAKAAEAAPKKRGRPAVTQPKPAPKTNAKAPKAKAAPKAAVPESVKGTKRKRTVAETTAAEEPQPKRRGRPPGSKNKVTSNVEKAPKDGAKSAAPAKKSTVPKEKPTAAKSKAETSSTAIERDPDTGIAHWLMKAEPESRIENGVDVKFSIDDLAAATEPEAWDGVRNHVAKNNMMSMKKGDLAFFYHSNCKTPGIAGIMEIVEEAAPDESAFDSKHPYYDSKSSRDKPTWHCVKVAFCSKFDHPERLTLNALKPLAANDGPLANMQLFKQSRLSVSKVSLSEWDFITSHATGETEDLAADEPVLVENDVPEAPNGAANSEAGLERADKAEEEDAASESSEPSQAQPDDDELELTIGTPKGAAALLDASEEPEADTTIADATLVTAQEESSIVQENGVTTTTITRETIVEAPAANEIEAAETEDDLPSEQNDDEEDLSPPADDEEGGLLPSKAADGAGQQTVPWESSPPARSVRSTSLQPRVEDALEDDDAVKAPTAGVTQLEEEQGEPGPSNMQAAADAIAPNVSSSFGTSSGGMPNDENAPPSSFENNNNNNDHGNHATAAASAAATLPADDDLDASVMDFEMTGAAGFDDATQKPVLGELDPSFASQQQQQQGEEPRGFGFGIFGGSNGL</sequence>
<keyword evidence="2" id="KW-0539">Nucleus</keyword>
<dbReference type="InterPro" id="IPR015947">
    <property type="entry name" value="PUA-like_sf"/>
</dbReference>
<evidence type="ECO:0000313" key="6">
    <source>
        <dbReference type="Proteomes" id="UP001365128"/>
    </source>
</evidence>
<dbReference type="Pfam" id="PF01878">
    <property type="entry name" value="EVE"/>
    <property type="match status" value="1"/>
</dbReference>
<dbReference type="InterPro" id="IPR002740">
    <property type="entry name" value="EVE_domain"/>
</dbReference>
<dbReference type="PANTHER" id="PTHR14087:SF7">
    <property type="entry name" value="THYMOCYTE NUCLEAR PROTEIN 1"/>
    <property type="match status" value="1"/>
</dbReference>
<organism evidence="5 6">
    <name type="scientific">Phyllosticta citricarpa</name>
    <dbReference type="NCBI Taxonomy" id="55181"/>
    <lineage>
        <taxon>Eukaryota</taxon>
        <taxon>Fungi</taxon>
        <taxon>Dikarya</taxon>
        <taxon>Ascomycota</taxon>
        <taxon>Pezizomycotina</taxon>
        <taxon>Dothideomycetes</taxon>
        <taxon>Dothideomycetes incertae sedis</taxon>
        <taxon>Botryosphaeriales</taxon>
        <taxon>Phyllostictaceae</taxon>
        <taxon>Phyllosticta</taxon>
    </lineage>
</organism>
<dbReference type="Gene3D" id="3.10.590.10">
    <property type="entry name" value="ph1033 like domains"/>
    <property type="match status" value="1"/>
</dbReference>
<feature type="compositionally biased region" description="Low complexity" evidence="3">
    <location>
        <begin position="9"/>
        <end position="21"/>
    </location>
</feature>
<feature type="compositionally biased region" description="Low complexity" evidence="3">
    <location>
        <begin position="754"/>
        <end position="773"/>
    </location>
</feature>
<dbReference type="SMART" id="SM00384">
    <property type="entry name" value="AT_hook"/>
    <property type="match status" value="10"/>
</dbReference>
<gene>
    <name evidence="5" type="ORF">IWX46DRAFT_598071</name>
</gene>
<proteinExistence type="predicted"/>
<protein>
    <recommendedName>
        <fullName evidence="4">EVE domain-containing protein</fullName>
    </recommendedName>
</protein>
<dbReference type="CDD" id="cd21133">
    <property type="entry name" value="EVE"/>
    <property type="match status" value="1"/>
</dbReference>
<evidence type="ECO:0000256" key="2">
    <source>
        <dbReference type="ARBA" id="ARBA00023242"/>
    </source>
</evidence>
<dbReference type="InterPro" id="IPR047197">
    <property type="entry name" value="THYN1-like_EVE"/>
</dbReference>
<dbReference type="SUPFAM" id="SSF88697">
    <property type="entry name" value="PUA domain-like"/>
    <property type="match status" value="1"/>
</dbReference>
<evidence type="ECO:0000256" key="3">
    <source>
        <dbReference type="SAM" id="MobiDB-lite"/>
    </source>
</evidence>
<dbReference type="PANTHER" id="PTHR14087">
    <property type="entry name" value="THYMOCYTE NUCLEAR PROTEIN 1"/>
    <property type="match status" value="1"/>
</dbReference>
<feature type="region of interest" description="Disordered" evidence="3">
    <location>
        <begin position="950"/>
        <end position="989"/>
    </location>
</feature>
<feature type="compositionally biased region" description="Polar residues" evidence="3">
    <location>
        <begin position="880"/>
        <end position="891"/>
    </location>
</feature>
<accession>A0ABR1MEY9</accession>
<feature type="compositionally biased region" description="Basic and acidic residues" evidence="3">
    <location>
        <begin position="148"/>
        <end position="162"/>
    </location>
</feature>
<feature type="compositionally biased region" description="Basic and acidic residues" evidence="3">
    <location>
        <begin position="91"/>
        <end position="116"/>
    </location>
</feature>
<feature type="region of interest" description="Disordered" evidence="3">
    <location>
        <begin position="665"/>
        <end position="924"/>
    </location>
</feature>
<dbReference type="InterPro" id="IPR017956">
    <property type="entry name" value="AT_hook_DNA-bd_motif"/>
</dbReference>
<feature type="compositionally biased region" description="Basic and acidic residues" evidence="3">
    <location>
        <begin position="124"/>
        <end position="133"/>
    </location>
</feature>
<feature type="compositionally biased region" description="Basic and acidic residues" evidence="3">
    <location>
        <begin position="457"/>
        <end position="469"/>
    </location>
</feature>
<comment type="caution">
    <text evidence="5">The sequence shown here is derived from an EMBL/GenBank/DDBJ whole genome shotgun (WGS) entry which is preliminary data.</text>
</comment>
<dbReference type="EMBL" id="JBBPDW010000012">
    <property type="protein sequence ID" value="KAK7547608.1"/>
    <property type="molecule type" value="Genomic_DNA"/>
</dbReference>
<feature type="compositionally biased region" description="Low complexity" evidence="3">
    <location>
        <begin position="380"/>
        <end position="398"/>
    </location>
</feature>
<name>A0ABR1MEY9_9PEZI</name>
<evidence type="ECO:0000259" key="4">
    <source>
        <dbReference type="Pfam" id="PF01878"/>
    </source>
</evidence>
<dbReference type="InterPro" id="IPR052181">
    <property type="entry name" value="5hmC_binding"/>
</dbReference>
<feature type="compositionally biased region" description="Low complexity" evidence="3">
    <location>
        <begin position="62"/>
        <end position="81"/>
    </location>
</feature>
<reference evidence="5 6" key="1">
    <citation type="submission" date="2024-04" db="EMBL/GenBank/DDBJ databases">
        <title>Phyllosticta paracitricarpa is synonymous to the EU quarantine fungus P. citricarpa based on phylogenomic analyses.</title>
        <authorList>
            <consortium name="Lawrence Berkeley National Laboratory"/>
            <person name="Van Ingen-Buijs V.A."/>
            <person name="Van Westerhoven A.C."/>
            <person name="Haridas S."/>
            <person name="Skiadas P."/>
            <person name="Martin F."/>
            <person name="Groenewald J.Z."/>
            <person name="Crous P.W."/>
            <person name="Seidl M.F."/>
        </authorList>
    </citation>
    <scope>NUCLEOTIDE SEQUENCE [LARGE SCALE GENOMIC DNA]</scope>
    <source>
        <strain evidence="5 6">CBS 122670</strain>
    </source>
</reference>
<feature type="compositionally biased region" description="Low complexity" evidence="3">
    <location>
        <begin position="230"/>
        <end position="240"/>
    </location>
</feature>
<feature type="compositionally biased region" description="Gly residues" evidence="3">
    <location>
        <begin position="978"/>
        <end position="989"/>
    </location>
</feature>
<evidence type="ECO:0000256" key="1">
    <source>
        <dbReference type="ARBA" id="ARBA00004123"/>
    </source>
</evidence>